<dbReference type="EMBL" id="ATLV01022465">
    <property type="status" value="NOT_ANNOTATED_CDS"/>
    <property type="molecule type" value="Genomic_DNA"/>
</dbReference>
<dbReference type="VEuPathDB" id="VectorBase:ASIC015740"/>
<keyword evidence="1" id="KW-0436">Ligase</keyword>
<sequence length="59" mass="6814">MLIPLILFAVQEKSGIRVLHKPTGPKADQYRFKPIPYPGGWSVPDLRRNENHIPGMYRN</sequence>
<evidence type="ECO:0000313" key="1">
    <source>
        <dbReference type="EMBL" id="KFB47692.1"/>
    </source>
</evidence>
<keyword evidence="3" id="KW-1185">Reference proteome</keyword>
<dbReference type="Proteomes" id="UP000030765">
    <property type="component" value="Unassembled WGS sequence"/>
</dbReference>
<name>A0A084WBU8_ANOSI</name>
<dbReference type="EnsemblMetazoa" id="ASIC015740-RA">
    <property type="protein sequence ID" value="ASIC015740-PA"/>
    <property type="gene ID" value="ASIC015740"/>
</dbReference>
<protein>
    <submittedName>
        <fullName evidence="1 2">Alanine--tRNA ligase</fullName>
    </submittedName>
</protein>
<reference evidence="1 3" key="1">
    <citation type="journal article" date="2014" name="BMC Genomics">
        <title>Genome sequence of Anopheles sinensis provides insight into genetics basis of mosquito competence for malaria parasites.</title>
        <authorList>
            <person name="Zhou D."/>
            <person name="Zhang D."/>
            <person name="Ding G."/>
            <person name="Shi L."/>
            <person name="Hou Q."/>
            <person name="Ye Y."/>
            <person name="Xu Y."/>
            <person name="Zhou H."/>
            <person name="Xiong C."/>
            <person name="Li S."/>
            <person name="Yu J."/>
            <person name="Hong S."/>
            <person name="Yu X."/>
            <person name="Zou P."/>
            <person name="Chen C."/>
            <person name="Chang X."/>
            <person name="Wang W."/>
            <person name="Lv Y."/>
            <person name="Sun Y."/>
            <person name="Ma L."/>
            <person name="Shen B."/>
            <person name="Zhu C."/>
        </authorList>
    </citation>
    <scope>NUCLEOTIDE SEQUENCE [LARGE SCALE GENOMIC DNA]</scope>
</reference>
<dbReference type="GO" id="GO:0016874">
    <property type="term" value="F:ligase activity"/>
    <property type="evidence" value="ECO:0007669"/>
    <property type="project" value="UniProtKB-KW"/>
</dbReference>
<evidence type="ECO:0000313" key="2">
    <source>
        <dbReference type="EnsemblMetazoa" id="ASIC015740-PA"/>
    </source>
</evidence>
<organism evidence="1">
    <name type="scientific">Anopheles sinensis</name>
    <name type="common">Mosquito</name>
    <dbReference type="NCBI Taxonomy" id="74873"/>
    <lineage>
        <taxon>Eukaryota</taxon>
        <taxon>Metazoa</taxon>
        <taxon>Ecdysozoa</taxon>
        <taxon>Arthropoda</taxon>
        <taxon>Hexapoda</taxon>
        <taxon>Insecta</taxon>
        <taxon>Pterygota</taxon>
        <taxon>Neoptera</taxon>
        <taxon>Endopterygota</taxon>
        <taxon>Diptera</taxon>
        <taxon>Nematocera</taxon>
        <taxon>Culicoidea</taxon>
        <taxon>Culicidae</taxon>
        <taxon>Anophelinae</taxon>
        <taxon>Anopheles</taxon>
    </lineage>
</organism>
<proteinExistence type="predicted"/>
<accession>A0A084WBU8</accession>
<dbReference type="AlphaFoldDB" id="A0A084WBU8"/>
<gene>
    <name evidence="1" type="ORF">ZHAS_00015740</name>
</gene>
<reference evidence="2" key="2">
    <citation type="submission" date="2020-05" db="UniProtKB">
        <authorList>
            <consortium name="EnsemblMetazoa"/>
        </authorList>
    </citation>
    <scope>IDENTIFICATION</scope>
</reference>
<dbReference type="EMBL" id="KE525332">
    <property type="protein sequence ID" value="KFB47692.1"/>
    <property type="molecule type" value="Genomic_DNA"/>
</dbReference>
<evidence type="ECO:0000313" key="3">
    <source>
        <dbReference type="Proteomes" id="UP000030765"/>
    </source>
</evidence>